<comment type="caution">
    <text evidence="2">The sequence shown here is derived from an EMBL/GenBank/DDBJ whole genome shotgun (WGS) entry which is preliminary data.</text>
</comment>
<evidence type="ECO:0000256" key="1">
    <source>
        <dbReference type="SAM" id="MobiDB-lite"/>
    </source>
</evidence>
<feature type="region of interest" description="Disordered" evidence="1">
    <location>
        <begin position="26"/>
        <end position="106"/>
    </location>
</feature>
<gene>
    <name evidence="2" type="ORF">M0R45_026480</name>
</gene>
<protein>
    <submittedName>
        <fullName evidence="2">Uncharacterized protein</fullName>
    </submittedName>
</protein>
<keyword evidence="3" id="KW-1185">Reference proteome</keyword>
<name>A0AAW1WXM8_RUBAR</name>
<reference evidence="2 3" key="1">
    <citation type="journal article" date="2023" name="G3 (Bethesda)">
        <title>A chromosome-length genome assembly and annotation of blackberry (Rubus argutus, cv. 'Hillquist').</title>
        <authorList>
            <person name="Bruna T."/>
            <person name="Aryal R."/>
            <person name="Dudchenko O."/>
            <person name="Sargent D.J."/>
            <person name="Mead D."/>
            <person name="Buti M."/>
            <person name="Cavallini A."/>
            <person name="Hytonen T."/>
            <person name="Andres J."/>
            <person name="Pham M."/>
            <person name="Weisz D."/>
            <person name="Mascagni F."/>
            <person name="Usai G."/>
            <person name="Natali L."/>
            <person name="Bassil N."/>
            <person name="Fernandez G.E."/>
            <person name="Lomsadze A."/>
            <person name="Armour M."/>
            <person name="Olukolu B."/>
            <person name="Poorten T."/>
            <person name="Britton C."/>
            <person name="Davik J."/>
            <person name="Ashrafi H."/>
            <person name="Aiden E.L."/>
            <person name="Borodovsky M."/>
            <person name="Worthington M."/>
        </authorList>
    </citation>
    <scope>NUCLEOTIDE SEQUENCE [LARGE SCALE GENOMIC DNA]</scope>
    <source>
        <strain evidence="2">PI 553951</strain>
    </source>
</reference>
<dbReference type="EMBL" id="JBEDUW010000005">
    <property type="protein sequence ID" value="KAK9929378.1"/>
    <property type="molecule type" value="Genomic_DNA"/>
</dbReference>
<dbReference type="AlphaFoldDB" id="A0AAW1WXM8"/>
<accession>A0AAW1WXM8</accession>
<organism evidence="2 3">
    <name type="scientific">Rubus argutus</name>
    <name type="common">Southern blackberry</name>
    <dbReference type="NCBI Taxonomy" id="59490"/>
    <lineage>
        <taxon>Eukaryota</taxon>
        <taxon>Viridiplantae</taxon>
        <taxon>Streptophyta</taxon>
        <taxon>Embryophyta</taxon>
        <taxon>Tracheophyta</taxon>
        <taxon>Spermatophyta</taxon>
        <taxon>Magnoliopsida</taxon>
        <taxon>eudicotyledons</taxon>
        <taxon>Gunneridae</taxon>
        <taxon>Pentapetalae</taxon>
        <taxon>rosids</taxon>
        <taxon>fabids</taxon>
        <taxon>Rosales</taxon>
        <taxon>Rosaceae</taxon>
        <taxon>Rosoideae</taxon>
        <taxon>Rosoideae incertae sedis</taxon>
        <taxon>Rubus</taxon>
    </lineage>
</organism>
<feature type="compositionally biased region" description="Basic residues" evidence="1">
    <location>
        <begin position="32"/>
        <end position="49"/>
    </location>
</feature>
<proteinExistence type="predicted"/>
<evidence type="ECO:0000313" key="2">
    <source>
        <dbReference type="EMBL" id="KAK9929378.1"/>
    </source>
</evidence>
<dbReference type="Proteomes" id="UP001457282">
    <property type="component" value="Unassembled WGS sequence"/>
</dbReference>
<evidence type="ECO:0000313" key="3">
    <source>
        <dbReference type="Proteomes" id="UP001457282"/>
    </source>
</evidence>
<feature type="compositionally biased region" description="Basic residues" evidence="1">
    <location>
        <begin position="89"/>
        <end position="99"/>
    </location>
</feature>
<sequence>MRSKKKKREGLEKKTMKERITIVTIVAVNHHPVPRRPHQSPDRRRRRRAQIPLAAVLPSSCRHRGSSSTPRSLPCFKPTMGPPSTSSPNHRRHHSKPSPRLRPAASSILTMSRTSAAAFNLQPQRRQVAGVLTAPSL</sequence>